<proteinExistence type="predicted"/>
<dbReference type="Proteomes" id="UP000316292">
    <property type="component" value="Unassembled WGS sequence"/>
</dbReference>
<organism evidence="3 4">
    <name type="scientific">Eiseniibacteriota bacterium</name>
    <dbReference type="NCBI Taxonomy" id="2212470"/>
    <lineage>
        <taxon>Bacteria</taxon>
        <taxon>Candidatus Eiseniibacteriota</taxon>
    </lineage>
</organism>
<name>A0A538SAM7_UNCEI</name>
<feature type="signal peptide" evidence="2">
    <location>
        <begin position="1"/>
        <end position="29"/>
    </location>
</feature>
<feature type="compositionally biased region" description="Basic and acidic residues" evidence="1">
    <location>
        <begin position="412"/>
        <end position="443"/>
    </location>
</feature>
<keyword evidence="2" id="KW-0732">Signal</keyword>
<sequence>MRYVSCGSGSAALALILFGAAFGSGTARASTSVPAAAEADAQAWEAASSLLSYPAPAGLRAVWCDASEDPAGALARLQRSGVEVAVALPPHLYYVRERTGAGEVLPGGFGFRGSPGAATDPTLALAPALPLPEPGESDLFFGASDALPPLPAAVAARIARAGAGSGLPFGARWGDTSEFMIGRVALSILFPESDGTTDPNLYDWTPALRDSVVRSAVRGLAKWSSFAAVRGIPLSFAIEVHYGLATRYEPITRTVADENTWIQDVLMGFLGYRSDVPTLAYDVANRARARLGAQWAALCFAVQDDSSSTGRFPDGYISHAVLGGPYFVTPVKNAGAAFQGAALDSYIEHEMTHMFWALDEHIPSSPDRLGGSRQQRPPRPPRDARGRGPRLRPVPDRRGKADHVPRQSARSRAREREPVPLFHRRLDLGGDDRFGRVPDRQRSEPAGPADGRSLRFGPGILHRHDPAPSRGGLSGGVGGMEHERPGERQHSDDRALGPRGIRFPGPRRRVVPDLAGAPVRTHAQRGSGPLHASRPSRQRGPGLRIRRPRTRGGAVEAPRSHLGSRGLGLERTSCGWRGAPERPIFSLDRGGGRRAEAAPRHFSLRDPNPVSSLERLAPAHPVPEPPPSSLRGRRYGEDRLYLLVRDPRTVLALWELTPALHARAQGSARESGSPLRYRIAIERRKEERSPASQAIAVDLPDALQGDRWYVKLPQSGGECRAVLGILISGNLQPLLHSSWVPVPPDHPCAEEGAWDLSEEAKAWLLERARSARAAAGAMGSAARYLDPAPRETPPR</sequence>
<gene>
    <name evidence="3" type="ORF">E6K71_07235</name>
</gene>
<dbReference type="Pfam" id="PF16258">
    <property type="entry name" value="DUF4912"/>
    <property type="match status" value="1"/>
</dbReference>
<feature type="region of interest" description="Disordered" evidence="1">
    <location>
        <begin position="363"/>
        <end position="566"/>
    </location>
</feature>
<feature type="chain" id="PRO_5022212888" evidence="2">
    <location>
        <begin position="30"/>
        <end position="795"/>
    </location>
</feature>
<dbReference type="AlphaFoldDB" id="A0A538SAM7"/>
<comment type="caution">
    <text evidence="3">The sequence shown here is derived from an EMBL/GenBank/DDBJ whole genome shotgun (WGS) entry which is preliminary data.</text>
</comment>
<dbReference type="EMBL" id="VBOR01000075">
    <property type="protein sequence ID" value="TMQ48431.1"/>
    <property type="molecule type" value="Genomic_DNA"/>
</dbReference>
<protein>
    <submittedName>
        <fullName evidence="3">DUF4912 domain-containing protein</fullName>
    </submittedName>
</protein>
<dbReference type="InterPro" id="IPR032585">
    <property type="entry name" value="DUF4912"/>
</dbReference>
<feature type="compositionally biased region" description="Basic and acidic residues" evidence="1">
    <location>
        <begin position="393"/>
        <end position="405"/>
    </location>
</feature>
<feature type="compositionally biased region" description="Basic and acidic residues" evidence="1">
    <location>
        <begin position="480"/>
        <end position="496"/>
    </location>
</feature>
<evidence type="ECO:0000313" key="3">
    <source>
        <dbReference type="EMBL" id="TMQ48431.1"/>
    </source>
</evidence>
<feature type="region of interest" description="Disordered" evidence="1">
    <location>
        <begin position="585"/>
        <end position="631"/>
    </location>
</feature>
<accession>A0A538SAM7</accession>
<feature type="compositionally biased region" description="Basic and acidic residues" evidence="1">
    <location>
        <begin position="590"/>
        <end position="599"/>
    </location>
</feature>
<evidence type="ECO:0000256" key="2">
    <source>
        <dbReference type="SAM" id="SignalP"/>
    </source>
</evidence>
<reference evidence="3 4" key="1">
    <citation type="journal article" date="2019" name="Nat. Microbiol.">
        <title>Mediterranean grassland soil C-N compound turnover is dependent on rainfall and depth, and is mediated by genomically divergent microorganisms.</title>
        <authorList>
            <person name="Diamond S."/>
            <person name="Andeer P.F."/>
            <person name="Li Z."/>
            <person name="Crits-Christoph A."/>
            <person name="Burstein D."/>
            <person name="Anantharaman K."/>
            <person name="Lane K.R."/>
            <person name="Thomas B.C."/>
            <person name="Pan C."/>
            <person name="Northen T.R."/>
            <person name="Banfield J.F."/>
        </authorList>
    </citation>
    <scope>NUCLEOTIDE SEQUENCE [LARGE SCALE GENOMIC DNA]</scope>
    <source>
        <strain evidence="3">WS_1</strain>
    </source>
</reference>
<evidence type="ECO:0000313" key="4">
    <source>
        <dbReference type="Proteomes" id="UP000316292"/>
    </source>
</evidence>
<evidence type="ECO:0000256" key="1">
    <source>
        <dbReference type="SAM" id="MobiDB-lite"/>
    </source>
</evidence>